<evidence type="ECO:0000313" key="4">
    <source>
        <dbReference type="Proteomes" id="UP000054596"/>
    </source>
</evidence>
<dbReference type="GO" id="GO:0003677">
    <property type="term" value="F:DNA binding"/>
    <property type="evidence" value="ECO:0007669"/>
    <property type="project" value="InterPro"/>
</dbReference>
<keyword evidence="4" id="KW-1185">Reference proteome</keyword>
<reference evidence="3" key="1">
    <citation type="submission" date="2016-01" db="EMBL/GenBank/DDBJ databases">
        <authorList>
            <person name="Peeters C."/>
        </authorList>
    </citation>
    <scope>NUCLEOTIDE SEQUENCE [LARGE SCALE GENOMIC DNA]</scope>
    <source>
        <strain evidence="3">LMG 29325</strain>
    </source>
</reference>
<dbReference type="Proteomes" id="UP000054596">
    <property type="component" value="Unassembled WGS sequence"/>
</dbReference>
<gene>
    <name evidence="3" type="ORF">AWB82_01691</name>
</gene>
<accession>A0A158A474</accession>
<evidence type="ECO:0000313" key="3">
    <source>
        <dbReference type="EMBL" id="SAK52580.1"/>
    </source>
</evidence>
<proteinExistence type="predicted"/>
<feature type="domain" description="Antitoxin Xre/MbcA/ParS-like toxin-binding" evidence="1">
    <location>
        <begin position="115"/>
        <end position="164"/>
    </location>
</feature>
<feature type="domain" description="Antitoxin Xre-like helix-turn-helix" evidence="2">
    <location>
        <begin position="48"/>
        <end position="109"/>
    </location>
</feature>
<sequence length="167" mass="18607">MRSNPPPGRDMPTRPAPHATKSLVVAGESVAQTDDIETFLIRFDPLEQRRQIREGMEAAIIERVAKDLLHVPVQTLLANLNLPSSTILRKMAREERLSPAESDRVARVLYVRQLAVEVFEDPALAAAWMQRSNAELAGLSPLEVLDSQPGYDRVREILLRVIHGVSA</sequence>
<dbReference type="Pfam" id="PF09722">
    <property type="entry name" value="Xre_MbcA_ParS_C"/>
    <property type="match status" value="1"/>
</dbReference>
<protein>
    <submittedName>
        <fullName evidence="3">Uncharacterized protein</fullName>
    </submittedName>
</protein>
<dbReference type="STRING" id="1777143.AWB82_01691"/>
<dbReference type="Pfam" id="PF20432">
    <property type="entry name" value="Xre-like-HTH"/>
    <property type="match status" value="1"/>
</dbReference>
<dbReference type="RefSeq" id="WP_235023220.1">
    <property type="nucleotide sequence ID" value="NZ_FCOJ02000009.1"/>
</dbReference>
<dbReference type="NCBIfam" id="TIGR02293">
    <property type="entry name" value="TAS_TIGR02293"/>
    <property type="match status" value="1"/>
</dbReference>
<comment type="caution">
    <text evidence="3">The sequence shown here is derived from an EMBL/GenBank/DDBJ whole genome shotgun (WGS) entry which is preliminary data.</text>
</comment>
<organism evidence="3 4">
    <name type="scientific">Caballeronia glebae</name>
    <dbReference type="NCBI Taxonomy" id="1777143"/>
    <lineage>
        <taxon>Bacteria</taxon>
        <taxon>Pseudomonadati</taxon>
        <taxon>Pseudomonadota</taxon>
        <taxon>Betaproteobacteria</taxon>
        <taxon>Burkholderiales</taxon>
        <taxon>Burkholderiaceae</taxon>
        <taxon>Caballeronia</taxon>
    </lineage>
</organism>
<dbReference type="EMBL" id="FCOJ02000009">
    <property type="protein sequence ID" value="SAK52580.1"/>
    <property type="molecule type" value="Genomic_DNA"/>
</dbReference>
<evidence type="ECO:0000259" key="2">
    <source>
        <dbReference type="Pfam" id="PF20432"/>
    </source>
</evidence>
<dbReference type="InterPro" id="IPR011979">
    <property type="entry name" value="Antitox_Xre"/>
</dbReference>
<evidence type="ECO:0000259" key="1">
    <source>
        <dbReference type="Pfam" id="PF09722"/>
    </source>
</evidence>
<dbReference type="InterPro" id="IPR024467">
    <property type="entry name" value="Xre/MbcA/ParS-like_toxin-bd"/>
</dbReference>
<name>A0A158A474_9BURK</name>
<dbReference type="AlphaFoldDB" id="A0A158A474"/>
<dbReference type="InterPro" id="IPR046847">
    <property type="entry name" value="Xre-like_HTH"/>
</dbReference>